<comment type="caution">
    <text evidence="2">The sequence shown here is derived from an EMBL/GenBank/DDBJ whole genome shotgun (WGS) entry which is preliminary data.</text>
</comment>
<gene>
    <name evidence="2" type="ORF">GCM10011511_57870</name>
</gene>
<reference evidence="2" key="1">
    <citation type="journal article" date="2014" name="Int. J. Syst. Evol. Microbiol.">
        <title>Complete genome sequence of Corynebacterium casei LMG S-19264T (=DSM 44701T), isolated from a smear-ripened cheese.</title>
        <authorList>
            <consortium name="US DOE Joint Genome Institute (JGI-PGF)"/>
            <person name="Walter F."/>
            <person name="Albersmeier A."/>
            <person name="Kalinowski J."/>
            <person name="Ruckert C."/>
        </authorList>
    </citation>
    <scope>NUCLEOTIDE SEQUENCE</scope>
    <source>
        <strain evidence="2">CGMCC 1.15448</strain>
    </source>
</reference>
<keyword evidence="3" id="KW-1185">Reference proteome</keyword>
<feature type="domain" description="SHOCT" evidence="1">
    <location>
        <begin position="135"/>
        <end position="162"/>
    </location>
</feature>
<protein>
    <recommendedName>
        <fullName evidence="1">SHOCT domain-containing protein</fullName>
    </recommendedName>
</protein>
<dbReference type="EMBL" id="BMJC01000010">
    <property type="protein sequence ID" value="GGB26335.1"/>
    <property type="molecule type" value="Genomic_DNA"/>
</dbReference>
<dbReference type="Pfam" id="PF09851">
    <property type="entry name" value="SHOCT"/>
    <property type="match status" value="1"/>
</dbReference>
<name>A0A8J2UKF6_9BACT</name>
<evidence type="ECO:0000259" key="1">
    <source>
        <dbReference type="Pfam" id="PF09851"/>
    </source>
</evidence>
<sequence>MIAEFKGQNGKIMVFDDHIAISRATFGGFISQGGFSGDRKFFYKDISSFEYKKPTFFANGYFKIIIPGTHDTSAKVGLLGSSSESMKDPNTVVLRAFTSKVGEETDRIYQLIMDKLREAKNDKQVTAQPAVSKMDELKKLAELKASGILTEEEFQREKEKLLNT</sequence>
<evidence type="ECO:0000313" key="3">
    <source>
        <dbReference type="Proteomes" id="UP000607559"/>
    </source>
</evidence>
<evidence type="ECO:0000313" key="2">
    <source>
        <dbReference type="EMBL" id="GGB26335.1"/>
    </source>
</evidence>
<reference evidence="2" key="2">
    <citation type="submission" date="2020-09" db="EMBL/GenBank/DDBJ databases">
        <authorList>
            <person name="Sun Q."/>
            <person name="Zhou Y."/>
        </authorList>
    </citation>
    <scope>NUCLEOTIDE SEQUENCE</scope>
    <source>
        <strain evidence="2">CGMCC 1.15448</strain>
    </source>
</reference>
<dbReference type="RefSeq" id="WP_188938340.1">
    <property type="nucleotide sequence ID" value="NZ_BMJC01000010.1"/>
</dbReference>
<dbReference type="AlphaFoldDB" id="A0A8J2UKF6"/>
<dbReference type="Proteomes" id="UP000607559">
    <property type="component" value="Unassembled WGS sequence"/>
</dbReference>
<proteinExistence type="predicted"/>
<organism evidence="2 3">
    <name type="scientific">Puia dinghuensis</name>
    <dbReference type="NCBI Taxonomy" id="1792502"/>
    <lineage>
        <taxon>Bacteria</taxon>
        <taxon>Pseudomonadati</taxon>
        <taxon>Bacteroidota</taxon>
        <taxon>Chitinophagia</taxon>
        <taxon>Chitinophagales</taxon>
        <taxon>Chitinophagaceae</taxon>
        <taxon>Puia</taxon>
    </lineage>
</organism>
<accession>A0A8J2UKF6</accession>
<dbReference type="InterPro" id="IPR018649">
    <property type="entry name" value="SHOCT"/>
</dbReference>